<dbReference type="EMBL" id="CP036339">
    <property type="protein sequence ID" value="QDT71761.1"/>
    <property type="molecule type" value="Genomic_DNA"/>
</dbReference>
<sequence length="484" mass="53659" precursor="true">MSEEQQRSELTQNVQLPIARTCRLERIVFGKIVIVTILFSSLSPPLLQATEIPPNATVLDPDIVWDVANPDSFAVSSDGKQIAYISKGAIWLCGVDVGPPTKLVDLPNTTTSILAEPKYLEQREKSARSPHDRRFTALTGPVHAGRDYVFGLGWTSSQDGLFYTVRKRVGNNTPVTAYHVMHVSLAGEVDEITVIEGQFGIPYEEDSSFHVTTNRKHVVVSYYSTLIWDVDRARPQATPYDRLVPSSASGRFLGIEIDTRQLVLVDEQFAIAKRFDVTFPVERMVDLTWSDDEHFAICRTHNEYGSQGATALRINLETGHQTPSVKCNVSDRFLFIGAEGKFLQLRVANQGIWGYMNGEAGTRAIVVEPDGESRHLFTTKGFRKPEKGQWGSIFPPMIAAADGSRIAFALPRPEDQAPGAQYHLIDLQGCTTPLEPVSDASYITPYFPITFADESRRLIARSGSTLFSVPVPAVDPTEEARDDQ</sequence>
<protein>
    <submittedName>
        <fullName evidence="1">Uncharacterized protein</fullName>
    </submittedName>
</protein>
<reference evidence="1 2" key="1">
    <citation type="submission" date="2019-02" db="EMBL/GenBank/DDBJ databases">
        <title>Deep-cultivation of Planctomycetes and their phenomic and genomic characterization uncovers novel biology.</title>
        <authorList>
            <person name="Wiegand S."/>
            <person name="Jogler M."/>
            <person name="Boedeker C."/>
            <person name="Pinto D."/>
            <person name="Vollmers J."/>
            <person name="Rivas-Marin E."/>
            <person name="Kohn T."/>
            <person name="Peeters S.H."/>
            <person name="Heuer A."/>
            <person name="Rast P."/>
            <person name="Oberbeckmann S."/>
            <person name="Bunk B."/>
            <person name="Jeske O."/>
            <person name="Meyerdierks A."/>
            <person name="Storesund J.E."/>
            <person name="Kallscheuer N."/>
            <person name="Luecker S."/>
            <person name="Lage O.M."/>
            <person name="Pohl T."/>
            <person name="Merkel B.J."/>
            <person name="Hornburger P."/>
            <person name="Mueller R.-W."/>
            <person name="Bruemmer F."/>
            <person name="Labrenz M."/>
            <person name="Spormann A.M."/>
            <person name="Op den Camp H."/>
            <person name="Overmann J."/>
            <person name="Amann R."/>
            <person name="Jetten M.S.M."/>
            <person name="Mascher T."/>
            <person name="Medema M.H."/>
            <person name="Devos D.P."/>
            <person name="Kaster A.-K."/>
            <person name="Ovreas L."/>
            <person name="Rohde M."/>
            <person name="Galperin M.Y."/>
            <person name="Jogler C."/>
        </authorList>
    </citation>
    <scope>NUCLEOTIDE SEQUENCE [LARGE SCALE GENOMIC DNA]</scope>
    <source>
        <strain evidence="1 2">I41</strain>
    </source>
</reference>
<proteinExistence type="predicted"/>
<dbReference type="KEGG" id="llh:I41_09210"/>
<accession>A0A517TTQ9</accession>
<gene>
    <name evidence="1" type="ORF">I41_09210</name>
</gene>
<organism evidence="1 2">
    <name type="scientific">Lacipirellula limnantheis</name>
    <dbReference type="NCBI Taxonomy" id="2528024"/>
    <lineage>
        <taxon>Bacteria</taxon>
        <taxon>Pseudomonadati</taxon>
        <taxon>Planctomycetota</taxon>
        <taxon>Planctomycetia</taxon>
        <taxon>Pirellulales</taxon>
        <taxon>Lacipirellulaceae</taxon>
        <taxon>Lacipirellula</taxon>
    </lineage>
</organism>
<keyword evidence="2" id="KW-1185">Reference proteome</keyword>
<dbReference type="AlphaFoldDB" id="A0A517TTQ9"/>
<dbReference type="Proteomes" id="UP000317909">
    <property type="component" value="Chromosome"/>
</dbReference>
<evidence type="ECO:0000313" key="1">
    <source>
        <dbReference type="EMBL" id="QDT71761.1"/>
    </source>
</evidence>
<name>A0A517TTQ9_9BACT</name>
<evidence type="ECO:0000313" key="2">
    <source>
        <dbReference type="Proteomes" id="UP000317909"/>
    </source>
</evidence>
<dbReference type="SUPFAM" id="SSF82171">
    <property type="entry name" value="DPP6 N-terminal domain-like"/>
    <property type="match status" value="1"/>
</dbReference>